<dbReference type="Proteomes" id="UP000324897">
    <property type="component" value="Chromosome 4"/>
</dbReference>
<feature type="compositionally biased region" description="Basic and acidic residues" evidence="1">
    <location>
        <begin position="288"/>
        <end position="302"/>
    </location>
</feature>
<dbReference type="SMART" id="SM00513">
    <property type="entry name" value="SAP"/>
    <property type="match status" value="1"/>
</dbReference>
<feature type="domain" description="SAP" evidence="2">
    <location>
        <begin position="12"/>
        <end position="46"/>
    </location>
</feature>
<evidence type="ECO:0000313" key="3">
    <source>
        <dbReference type="EMBL" id="TVU37774.1"/>
    </source>
</evidence>
<sequence length="1028" mass="111473">MLTYPMLNGQPIDQWKVTDLKDELQRRNLPITGLKDDLVKRLLEAIQGEVLDGGENTSAETPPDEGLKGSETSRSVDASFYQASVQQNVEESVSEGMNQGEDIVICVTEPINGIVATTEVNQEVVIGTAEASQRTLDAVTEVESSLDDMAATNKHLCESIVVSLEPDLSGVTIVKEANSNSDCHNDIIEKTPEDDTSTKMTVDDVPSDATDIGIKLGVDMDRKMLEVNEEAGTIEASLRTSDAVTDVVSSLVDMAPTDENHSETYGTGLEPASSGVTIVKEANSNSDCHNDSIEKSPEDDTSTKMVVDGVPPDVTNNGIKLGVDVDRKTLEVSQGAGTAEACLRTFDAIAITDEIHGKTDGVGLESASVGNTKVKEVNPRSEIHDETIEKYLEDNTSKKMAVDDVPCDIANINTKLGVDVASKLLEQEDVPTPPDAIALHADYSDAGVVVASESEDGTSKKIAIDDKLFGVIHANINLCADRECKIEQEKVPTANVDCNIEQEKVPTPPYDVALCADPNDANVAVTSESMILENSFSENTLICGKDYEDPRCTNGDCKLILCGPKDQVSEINPDPESQIKCVSIFHDSVSTNEKNNVEGNMNADNYDIELEAKHEMVKISSTIPSVGDCLQALDNDKEPHKNETTEELGFTSIMESDTKEDSPVGSSPEKLNLDQSSGDESMDEDVTNTKCDDLGGKAIVTSQHVFKEAMPIDTIVEGSAGDMKEVVADEKPPKPAEKRKPEDHKIAANDEQIKRRRRWDVNTVNICDQQASELIGTGTPKVFQSSFKRSFGRINSTANGDSPEERIVPPPQKPATTSLRIDRFVRPFTLKAAQEFLGKTGSISSFWMDHIKTHCFVTYSSVEEAVATRNAVYNLQWPPNNGSYLIAEFVDPQEVKFKLEPPPPSPVPATPNSATTPKLAPCQLSNADPTIAPHAAATSIGILPTPASLAKLPPTSNPGPARESLPPRPENLEPALKLDDLFKKTHAYPRIYYMPLSEEEVSAKHATRESNRRNRSYPKVIKGSSSRT</sequence>
<feature type="region of interest" description="Disordered" evidence="1">
    <location>
        <begin position="897"/>
        <end position="917"/>
    </location>
</feature>
<dbReference type="InterPro" id="IPR034257">
    <property type="entry name" value="Acinus_RRM"/>
</dbReference>
<proteinExistence type="predicted"/>
<evidence type="ECO:0000256" key="1">
    <source>
        <dbReference type="SAM" id="MobiDB-lite"/>
    </source>
</evidence>
<feature type="compositionally biased region" description="Basic and acidic residues" evidence="1">
    <location>
        <begin position="634"/>
        <end position="644"/>
    </location>
</feature>
<dbReference type="Gramene" id="TVU37774">
    <property type="protein sequence ID" value="TVU37774"/>
    <property type="gene ID" value="EJB05_11109"/>
</dbReference>
<dbReference type="PANTHER" id="PTHR47031">
    <property type="entry name" value="SAP DNA-BINDING DOMAIN-CONTAINING PROTEIN"/>
    <property type="match status" value="1"/>
</dbReference>
<dbReference type="InterPro" id="IPR035979">
    <property type="entry name" value="RBD_domain_sf"/>
</dbReference>
<feature type="region of interest" description="Disordered" evidence="1">
    <location>
        <begin position="947"/>
        <end position="972"/>
    </location>
</feature>
<feature type="compositionally biased region" description="Basic and acidic residues" evidence="1">
    <location>
        <begin position="1001"/>
        <end position="1012"/>
    </location>
</feature>
<dbReference type="InterPro" id="IPR036361">
    <property type="entry name" value="SAP_dom_sf"/>
</dbReference>
<dbReference type="SUPFAM" id="SSF54928">
    <property type="entry name" value="RNA-binding domain, RBD"/>
    <property type="match status" value="1"/>
</dbReference>
<keyword evidence="4" id="KW-1185">Reference proteome</keyword>
<protein>
    <recommendedName>
        <fullName evidence="2">SAP domain-containing protein</fullName>
    </recommendedName>
</protein>
<dbReference type="PROSITE" id="PS50800">
    <property type="entry name" value="SAP"/>
    <property type="match status" value="1"/>
</dbReference>
<dbReference type="Gene3D" id="1.10.720.30">
    <property type="entry name" value="SAP domain"/>
    <property type="match status" value="1"/>
</dbReference>
<feature type="region of interest" description="Disordered" evidence="1">
    <location>
        <begin position="284"/>
        <end position="313"/>
    </location>
</feature>
<dbReference type="PANTHER" id="PTHR47031:SF10">
    <property type="entry name" value="OS07G0626200 PROTEIN"/>
    <property type="match status" value="1"/>
</dbReference>
<evidence type="ECO:0000259" key="2">
    <source>
        <dbReference type="PROSITE" id="PS50800"/>
    </source>
</evidence>
<dbReference type="SUPFAM" id="SSF68906">
    <property type="entry name" value="SAP domain"/>
    <property type="match status" value="1"/>
</dbReference>
<dbReference type="OrthoDB" id="5348404at2759"/>
<accession>A0A5J9VQS0</accession>
<gene>
    <name evidence="3" type="ORF">EJB05_11109</name>
</gene>
<dbReference type="Pfam" id="PF16294">
    <property type="entry name" value="RSB_motif"/>
    <property type="match status" value="1"/>
</dbReference>
<feature type="compositionally biased region" description="Pro residues" evidence="1">
    <location>
        <begin position="900"/>
        <end position="909"/>
    </location>
</feature>
<dbReference type="InterPro" id="IPR003034">
    <property type="entry name" value="SAP_dom"/>
</dbReference>
<dbReference type="AlphaFoldDB" id="A0A5J9VQS0"/>
<dbReference type="GO" id="GO:0003676">
    <property type="term" value="F:nucleic acid binding"/>
    <property type="evidence" value="ECO:0007669"/>
    <property type="project" value="InterPro"/>
</dbReference>
<dbReference type="EMBL" id="RWGY01000007">
    <property type="protein sequence ID" value="TVU37774.1"/>
    <property type="molecule type" value="Genomic_DNA"/>
</dbReference>
<dbReference type="CDD" id="cd12432">
    <property type="entry name" value="RRM_ACINU"/>
    <property type="match status" value="1"/>
</dbReference>
<organism evidence="3 4">
    <name type="scientific">Eragrostis curvula</name>
    <name type="common">weeping love grass</name>
    <dbReference type="NCBI Taxonomy" id="38414"/>
    <lineage>
        <taxon>Eukaryota</taxon>
        <taxon>Viridiplantae</taxon>
        <taxon>Streptophyta</taxon>
        <taxon>Embryophyta</taxon>
        <taxon>Tracheophyta</taxon>
        <taxon>Spermatophyta</taxon>
        <taxon>Magnoliopsida</taxon>
        <taxon>Liliopsida</taxon>
        <taxon>Poales</taxon>
        <taxon>Poaceae</taxon>
        <taxon>PACMAD clade</taxon>
        <taxon>Chloridoideae</taxon>
        <taxon>Eragrostideae</taxon>
        <taxon>Eragrostidinae</taxon>
        <taxon>Eragrostis</taxon>
    </lineage>
</organism>
<name>A0A5J9VQS0_9POAL</name>
<feature type="region of interest" description="Disordered" evidence="1">
    <location>
        <begin position="632"/>
        <end position="690"/>
    </location>
</feature>
<evidence type="ECO:0000313" key="4">
    <source>
        <dbReference type="Proteomes" id="UP000324897"/>
    </source>
</evidence>
<feature type="region of interest" description="Disordered" evidence="1">
    <location>
        <begin position="52"/>
        <end position="73"/>
    </location>
</feature>
<dbReference type="Pfam" id="PF02037">
    <property type="entry name" value="SAP"/>
    <property type="match status" value="1"/>
</dbReference>
<feature type="region of interest" description="Disordered" evidence="1">
    <location>
        <begin position="794"/>
        <end position="815"/>
    </location>
</feature>
<dbReference type="InterPro" id="IPR032552">
    <property type="entry name" value="RSB_motif"/>
</dbReference>
<feature type="region of interest" description="Disordered" evidence="1">
    <location>
        <begin position="998"/>
        <end position="1028"/>
    </location>
</feature>
<reference evidence="3 4" key="1">
    <citation type="journal article" date="2019" name="Sci. Rep.">
        <title>A high-quality genome of Eragrostis curvula grass provides insights into Poaceae evolution and supports new strategies to enhance forage quality.</title>
        <authorList>
            <person name="Carballo J."/>
            <person name="Santos B.A.C.M."/>
            <person name="Zappacosta D."/>
            <person name="Garbus I."/>
            <person name="Selva J.P."/>
            <person name="Gallo C.A."/>
            <person name="Diaz A."/>
            <person name="Albertini E."/>
            <person name="Caccamo M."/>
            <person name="Echenique V."/>
        </authorList>
    </citation>
    <scope>NUCLEOTIDE SEQUENCE [LARGE SCALE GENOMIC DNA]</scope>
    <source>
        <strain evidence="4">cv. Victoria</strain>
        <tissue evidence="3">Leaf</tissue>
    </source>
</reference>
<comment type="caution">
    <text evidence="3">The sequence shown here is derived from an EMBL/GenBank/DDBJ whole genome shotgun (WGS) entry which is preliminary data.</text>
</comment>